<sequence>MVGMKKRVGMALSSVLVLSALAGCGTSGDNKAASTSGSAKDEFSFYVTGSVNVKQLWETIIPMFEKKYPNIKVKLVHIDSGAGGQSTYDRIMAAKQAGQKSGNIDLYESSLSDVTKGTKDDLWAKLDPAKIQNLSKVEESNMKNVAYMGIPYRSSAVILAYNSAKVKTPPKTAAEMYDWIRKNPGRFAYNDPSTGGSGDSFVQTAIYNFLPKEAITSQDPAIMSQWDKGFALLKELHPYMYQKGVYPKKNQGTLDLLANGEVDMIPTWSDQAMEQIAKKLLPDTTKLTQIDPSFNGGPTYLMVPKLSEHQDSVNTFLNYVLTPEAQTVVVNQMYGYPGIKWTEMPADMKEKFKDVMGGYRSFNIGDLGKEIQKRWQRDVAGQ</sequence>
<dbReference type="PANTHER" id="PTHR42779:SF1">
    <property type="entry name" value="PROTEIN YNJB"/>
    <property type="match status" value="1"/>
</dbReference>
<dbReference type="InterPro" id="IPR006059">
    <property type="entry name" value="SBP"/>
</dbReference>
<dbReference type="PANTHER" id="PTHR42779">
    <property type="entry name" value="PROTEIN YNJB"/>
    <property type="match status" value="1"/>
</dbReference>
<dbReference type="Pfam" id="PF13416">
    <property type="entry name" value="SBP_bac_8"/>
    <property type="match status" value="1"/>
</dbReference>
<feature type="chain" id="PRO_5038950231" evidence="1">
    <location>
        <begin position="23"/>
        <end position="382"/>
    </location>
</feature>
<evidence type="ECO:0000256" key="1">
    <source>
        <dbReference type="SAM" id="SignalP"/>
    </source>
</evidence>
<feature type="signal peptide" evidence="1">
    <location>
        <begin position="1"/>
        <end position="22"/>
    </location>
</feature>
<dbReference type="SUPFAM" id="SSF53850">
    <property type="entry name" value="Periplasmic binding protein-like II"/>
    <property type="match status" value="1"/>
</dbReference>
<gene>
    <name evidence="2" type="ORF">FPZ49_00335</name>
</gene>
<dbReference type="AlphaFoldDB" id="A0A559KI46"/>
<proteinExistence type="predicted"/>
<dbReference type="PROSITE" id="PS51257">
    <property type="entry name" value="PROKAR_LIPOPROTEIN"/>
    <property type="match status" value="1"/>
</dbReference>
<organism evidence="2 3">
    <name type="scientific">Paenibacillus cremeus</name>
    <dbReference type="NCBI Taxonomy" id="2163881"/>
    <lineage>
        <taxon>Bacteria</taxon>
        <taxon>Bacillati</taxon>
        <taxon>Bacillota</taxon>
        <taxon>Bacilli</taxon>
        <taxon>Bacillales</taxon>
        <taxon>Paenibacillaceae</taxon>
        <taxon>Paenibacillus</taxon>
    </lineage>
</organism>
<keyword evidence="1" id="KW-0732">Signal</keyword>
<name>A0A559KI46_9BACL</name>
<accession>A0A559KI46</accession>
<reference evidence="2 3" key="1">
    <citation type="submission" date="2019-07" db="EMBL/GenBank/DDBJ databases">
        <authorList>
            <person name="Kim J."/>
        </authorList>
    </citation>
    <scope>NUCLEOTIDE SEQUENCE [LARGE SCALE GENOMIC DNA]</scope>
    <source>
        <strain evidence="2 3">JC52</strain>
    </source>
</reference>
<dbReference type="RefSeq" id="WP_144842362.1">
    <property type="nucleotide sequence ID" value="NZ_VNJI01000001.1"/>
</dbReference>
<evidence type="ECO:0000313" key="2">
    <source>
        <dbReference type="EMBL" id="TVY11779.1"/>
    </source>
</evidence>
<dbReference type="Proteomes" id="UP000317036">
    <property type="component" value="Unassembled WGS sequence"/>
</dbReference>
<dbReference type="Gene3D" id="3.40.190.10">
    <property type="entry name" value="Periplasmic binding protein-like II"/>
    <property type="match status" value="2"/>
</dbReference>
<comment type="caution">
    <text evidence="2">The sequence shown here is derived from an EMBL/GenBank/DDBJ whole genome shotgun (WGS) entry which is preliminary data.</text>
</comment>
<evidence type="ECO:0000313" key="3">
    <source>
        <dbReference type="Proteomes" id="UP000317036"/>
    </source>
</evidence>
<keyword evidence="3" id="KW-1185">Reference proteome</keyword>
<protein>
    <submittedName>
        <fullName evidence="2">Extracellular solute-binding protein</fullName>
    </submittedName>
</protein>
<dbReference type="EMBL" id="VNJI01000001">
    <property type="protein sequence ID" value="TVY11779.1"/>
    <property type="molecule type" value="Genomic_DNA"/>
</dbReference>
<dbReference type="OrthoDB" id="3239593at2"/>